<evidence type="ECO:0000313" key="4">
    <source>
        <dbReference type="Proteomes" id="UP000019373"/>
    </source>
</evidence>
<dbReference type="HOGENOM" id="CLU_1138000_0_0_1"/>
<feature type="region of interest" description="Disordered" evidence="1">
    <location>
        <begin position="1"/>
        <end position="99"/>
    </location>
</feature>
<evidence type="ECO:0000313" key="3">
    <source>
        <dbReference type="EMBL" id="ERF69935.1"/>
    </source>
</evidence>
<name>U1HIA9_ENDPU</name>
<feature type="transmembrane region" description="Helical" evidence="2">
    <location>
        <begin position="139"/>
        <end position="157"/>
    </location>
</feature>
<gene>
    <name evidence="3" type="ORF">EPUS_05479</name>
</gene>
<accession>U1HIA9</accession>
<dbReference type="GeneID" id="19240429"/>
<reference evidence="4" key="1">
    <citation type="journal article" date="2014" name="BMC Genomics">
        <title>Genome characteristics reveal the impact of lichenization on lichen-forming fungus Endocarpon pusillum Hedwig (Verrucariales, Ascomycota).</title>
        <authorList>
            <person name="Wang Y.-Y."/>
            <person name="Liu B."/>
            <person name="Zhang X.-Y."/>
            <person name="Zhou Q.-M."/>
            <person name="Zhang T."/>
            <person name="Li H."/>
            <person name="Yu Y.-F."/>
            <person name="Zhang X.-L."/>
            <person name="Hao X.-Y."/>
            <person name="Wang M."/>
            <person name="Wang L."/>
            <person name="Wei J.-C."/>
        </authorList>
    </citation>
    <scope>NUCLEOTIDE SEQUENCE [LARGE SCALE GENOMIC DNA]</scope>
    <source>
        <strain evidence="4">Z07020 / HMAS-L-300199</strain>
    </source>
</reference>
<protein>
    <submittedName>
        <fullName evidence="3">Uncharacterized protein</fullName>
    </submittedName>
</protein>
<dbReference type="RefSeq" id="XP_007804435.1">
    <property type="nucleotide sequence ID" value="XM_007806244.1"/>
</dbReference>
<organism evidence="3 4">
    <name type="scientific">Endocarpon pusillum (strain Z07020 / HMAS-L-300199)</name>
    <name type="common">Lichen-forming fungus</name>
    <dbReference type="NCBI Taxonomy" id="1263415"/>
    <lineage>
        <taxon>Eukaryota</taxon>
        <taxon>Fungi</taxon>
        <taxon>Dikarya</taxon>
        <taxon>Ascomycota</taxon>
        <taxon>Pezizomycotina</taxon>
        <taxon>Eurotiomycetes</taxon>
        <taxon>Chaetothyriomycetidae</taxon>
        <taxon>Verrucariales</taxon>
        <taxon>Verrucariaceae</taxon>
        <taxon>Endocarpon</taxon>
    </lineage>
</organism>
<proteinExistence type="predicted"/>
<keyword evidence="4" id="KW-1185">Reference proteome</keyword>
<keyword evidence="2" id="KW-0812">Transmembrane</keyword>
<keyword evidence="2" id="KW-1133">Transmembrane helix</keyword>
<evidence type="ECO:0000256" key="2">
    <source>
        <dbReference type="SAM" id="Phobius"/>
    </source>
</evidence>
<feature type="compositionally biased region" description="Basic and acidic residues" evidence="1">
    <location>
        <begin position="24"/>
        <end position="36"/>
    </location>
</feature>
<feature type="compositionally biased region" description="Low complexity" evidence="1">
    <location>
        <begin position="80"/>
        <end position="94"/>
    </location>
</feature>
<dbReference type="Proteomes" id="UP000019373">
    <property type="component" value="Unassembled WGS sequence"/>
</dbReference>
<keyword evidence="2" id="KW-0472">Membrane</keyword>
<feature type="region of interest" description="Disordered" evidence="1">
    <location>
        <begin position="220"/>
        <end position="244"/>
    </location>
</feature>
<evidence type="ECO:0000256" key="1">
    <source>
        <dbReference type="SAM" id="MobiDB-lite"/>
    </source>
</evidence>
<sequence>MSYDQDEREYFYASRPGYSSTRRNSYDGHYDQERRQPLPHLPMQDYKHEEYRDKPRKSCLKLDQAPVSHSRALQSPLPSPASTYSRRSSRASFSDYDEIQPYNPHQRALTFPQNKTKDDDFLDALAEIDKRRKMRNKTLLYAGLACVTTVAASNNIYQATKAHMGRRQEMQQGTMDAEAAKKARTKGLKMDLLSLGVGAICINNAVKGWGKYEGLKKEEKKTDAELKKKRRAKREEEEYFESLR</sequence>
<dbReference type="EMBL" id="KE721373">
    <property type="protein sequence ID" value="ERF69935.1"/>
    <property type="molecule type" value="Genomic_DNA"/>
</dbReference>
<dbReference type="OrthoDB" id="5407645at2759"/>
<dbReference type="AlphaFoldDB" id="U1HIA9"/>
<feature type="compositionally biased region" description="Basic and acidic residues" evidence="1">
    <location>
        <begin position="233"/>
        <end position="244"/>
    </location>
</feature>